<gene>
    <name evidence="13" type="ORF">HNQ55_001985</name>
</gene>
<protein>
    <recommendedName>
        <fullName evidence="12">Ig-like domain-containing protein</fullName>
    </recommendedName>
</protein>
<organism evidence="13 14">
    <name type="scientific">Thalassotalea piscium</name>
    <dbReference type="NCBI Taxonomy" id="1230533"/>
    <lineage>
        <taxon>Bacteria</taxon>
        <taxon>Pseudomonadati</taxon>
        <taxon>Pseudomonadota</taxon>
        <taxon>Gammaproteobacteria</taxon>
        <taxon>Alteromonadales</taxon>
        <taxon>Colwelliaceae</taxon>
        <taxon>Thalassotalea</taxon>
    </lineage>
</organism>
<evidence type="ECO:0000256" key="1">
    <source>
        <dbReference type="ARBA" id="ARBA00001947"/>
    </source>
</evidence>
<keyword evidence="8" id="KW-0862">Zinc</keyword>
<feature type="chain" id="PRO_5031071107" description="Ig-like domain-containing protein" evidence="11">
    <location>
        <begin position="26"/>
        <end position="1318"/>
    </location>
</feature>
<dbReference type="SUPFAM" id="SSF55486">
    <property type="entry name" value="Metalloproteases ('zincins'), catalytic domain"/>
    <property type="match status" value="1"/>
</dbReference>
<keyword evidence="7" id="KW-0378">Hydrolase</keyword>
<evidence type="ECO:0000256" key="3">
    <source>
        <dbReference type="ARBA" id="ARBA00006006"/>
    </source>
</evidence>
<feature type="domain" description="Ig-like" evidence="12">
    <location>
        <begin position="1194"/>
        <end position="1279"/>
    </location>
</feature>
<dbReference type="GO" id="GO:0008270">
    <property type="term" value="F:zinc ion binding"/>
    <property type="evidence" value="ECO:0007669"/>
    <property type="project" value="InterPro"/>
</dbReference>
<proteinExistence type="inferred from homology"/>
<dbReference type="GO" id="GO:0005615">
    <property type="term" value="C:extracellular space"/>
    <property type="evidence" value="ECO:0007669"/>
    <property type="project" value="InterPro"/>
</dbReference>
<evidence type="ECO:0000256" key="10">
    <source>
        <dbReference type="ARBA" id="ARBA00023145"/>
    </source>
</evidence>
<dbReference type="InterPro" id="IPR001842">
    <property type="entry name" value="Peptidase_M36"/>
</dbReference>
<keyword evidence="9" id="KW-0482">Metalloprotease</keyword>
<reference evidence="13 14" key="1">
    <citation type="submission" date="2020-08" db="EMBL/GenBank/DDBJ databases">
        <title>Genomic Encyclopedia of Type Strains, Phase IV (KMG-IV): sequencing the most valuable type-strain genomes for metagenomic binning, comparative biology and taxonomic classification.</title>
        <authorList>
            <person name="Goeker M."/>
        </authorList>
    </citation>
    <scope>NUCLEOTIDE SEQUENCE [LARGE SCALE GENOMIC DNA]</scope>
    <source>
        <strain evidence="13 14">DSM 26287</strain>
    </source>
</reference>
<evidence type="ECO:0000256" key="11">
    <source>
        <dbReference type="SAM" id="SignalP"/>
    </source>
</evidence>
<keyword evidence="10" id="KW-0865">Zymogen</keyword>
<dbReference type="InterPro" id="IPR013783">
    <property type="entry name" value="Ig-like_fold"/>
</dbReference>
<evidence type="ECO:0000256" key="6">
    <source>
        <dbReference type="ARBA" id="ARBA00022723"/>
    </source>
</evidence>
<evidence type="ECO:0000256" key="5">
    <source>
        <dbReference type="ARBA" id="ARBA00022670"/>
    </source>
</evidence>
<evidence type="ECO:0000259" key="12">
    <source>
        <dbReference type="PROSITE" id="PS50835"/>
    </source>
</evidence>
<evidence type="ECO:0000313" key="13">
    <source>
        <dbReference type="EMBL" id="MBB6543464.1"/>
    </source>
</evidence>
<dbReference type="GO" id="GO:0006508">
    <property type="term" value="P:proteolysis"/>
    <property type="evidence" value="ECO:0007669"/>
    <property type="project" value="UniProtKB-KW"/>
</dbReference>
<dbReference type="PANTHER" id="PTHR33478:SF1">
    <property type="entry name" value="EXTRACELLULAR METALLOPROTEINASE MEP"/>
    <property type="match status" value="1"/>
</dbReference>
<dbReference type="Gene3D" id="3.10.170.10">
    <property type="match status" value="1"/>
</dbReference>
<evidence type="ECO:0000256" key="4">
    <source>
        <dbReference type="ARBA" id="ARBA00022525"/>
    </source>
</evidence>
<dbReference type="InterPro" id="IPR007110">
    <property type="entry name" value="Ig-like_dom"/>
</dbReference>
<dbReference type="InterPro" id="IPR020008">
    <property type="entry name" value="GlyGly_CTERM"/>
</dbReference>
<feature type="signal peptide" evidence="11">
    <location>
        <begin position="1"/>
        <end position="25"/>
    </location>
</feature>
<dbReference type="NCBIfam" id="TIGR03501">
    <property type="entry name" value="GlyGly_CTERM"/>
    <property type="match status" value="1"/>
</dbReference>
<comment type="cofactor">
    <cofactor evidence="1">
        <name>Zn(2+)</name>
        <dbReference type="ChEBI" id="CHEBI:29105"/>
    </cofactor>
</comment>
<dbReference type="InterPro" id="IPR046450">
    <property type="entry name" value="PA_dom_sf"/>
</dbReference>
<dbReference type="PROSITE" id="PS50835">
    <property type="entry name" value="IG_LIKE"/>
    <property type="match status" value="1"/>
</dbReference>
<dbReference type="NCBIfam" id="NF038111">
    <property type="entry name" value="rhom_dep_M36"/>
    <property type="match status" value="1"/>
</dbReference>
<dbReference type="Gene3D" id="3.50.30.30">
    <property type="match status" value="1"/>
</dbReference>
<dbReference type="Gene3D" id="2.60.40.10">
    <property type="entry name" value="Immunoglobulins"/>
    <property type="match status" value="1"/>
</dbReference>
<keyword evidence="6" id="KW-0479">Metal-binding</keyword>
<evidence type="ECO:0000256" key="7">
    <source>
        <dbReference type="ARBA" id="ARBA00022801"/>
    </source>
</evidence>
<comment type="caution">
    <text evidence="13">The sequence shown here is derived from an EMBL/GenBank/DDBJ whole genome shotgun (WGS) entry which is preliminary data.</text>
</comment>
<dbReference type="InterPro" id="IPR027268">
    <property type="entry name" value="Peptidase_M4/M1_CTD_sf"/>
</dbReference>
<keyword evidence="5" id="KW-0645">Protease</keyword>
<dbReference type="Pfam" id="PF02128">
    <property type="entry name" value="Peptidase_M36"/>
    <property type="match status" value="1"/>
</dbReference>
<dbReference type="CDD" id="cd04818">
    <property type="entry name" value="PA_subtilisin_1"/>
    <property type="match status" value="1"/>
</dbReference>
<dbReference type="InterPro" id="IPR050371">
    <property type="entry name" value="Fungal_virulence_M36"/>
</dbReference>
<dbReference type="RefSeq" id="WP_184424252.1">
    <property type="nucleotide sequence ID" value="NZ_AP027362.1"/>
</dbReference>
<name>A0A7X0TTT7_9GAMM</name>
<dbReference type="InterPro" id="IPR003137">
    <property type="entry name" value="PA_domain"/>
</dbReference>
<evidence type="ECO:0000256" key="2">
    <source>
        <dbReference type="ARBA" id="ARBA00004613"/>
    </source>
</evidence>
<dbReference type="Pfam" id="PF22352">
    <property type="entry name" value="K319L-like_PKD"/>
    <property type="match status" value="1"/>
</dbReference>
<dbReference type="Proteomes" id="UP000537141">
    <property type="component" value="Unassembled WGS sequence"/>
</dbReference>
<keyword evidence="11" id="KW-0732">Signal</keyword>
<evidence type="ECO:0000256" key="9">
    <source>
        <dbReference type="ARBA" id="ARBA00023049"/>
    </source>
</evidence>
<evidence type="ECO:0000313" key="14">
    <source>
        <dbReference type="Proteomes" id="UP000537141"/>
    </source>
</evidence>
<dbReference type="Pfam" id="PF02225">
    <property type="entry name" value="PA"/>
    <property type="match status" value="1"/>
</dbReference>
<dbReference type="Gene3D" id="1.10.390.10">
    <property type="entry name" value="Neutral Protease Domain 2"/>
    <property type="match status" value="1"/>
</dbReference>
<keyword evidence="14" id="KW-1185">Reference proteome</keyword>
<dbReference type="GO" id="GO:0004222">
    <property type="term" value="F:metalloendopeptidase activity"/>
    <property type="evidence" value="ECO:0007669"/>
    <property type="project" value="InterPro"/>
</dbReference>
<comment type="subcellular location">
    <subcellularLocation>
        <location evidence="2">Secreted</location>
    </subcellularLocation>
</comment>
<dbReference type="EMBL" id="JACHHU010000014">
    <property type="protein sequence ID" value="MBB6543464.1"/>
    <property type="molecule type" value="Genomic_DNA"/>
</dbReference>
<keyword evidence="4" id="KW-0964">Secreted</keyword>
<dbReference type="PANTHER" id="PTHR33478">
    <property type="entry name" value="EXTRACELLULAR METALLOPROTEINASE MEP"/>
    <property type="match status" value="1"/>
</dbReference>
<evidence type="ECO:0000256" key="8">
    <source>
        <dbReference type="ARBA" id="ARBA00022833"/>
    </source>
</evidence>
<sequence length="1318" mass="141331">MKFKKSLVASVVTSALSLTVLSAVADDSANKSFSTQKLSYKAFASTNVSDVATISGMQNQFDRGINQQTFQWATKQHAKPNLLTIAADKKLAYAADFYLNQLTGYSSQKSGASKVFLSSVHEQKRGANIAKYKQQVAGIEIFNREYNVMMDEAFNFVASSGYLADKSAVALSSPQLRALPLAFGDASNAIKQAFSVSANNPATIKITSQDVKGQYTEFQVENLDTSKQLIGTPRAKKVLFELKGRLIPAHYVEIEVSEIDSVDSTFFAYVIDAKTQHVLFKNDLSSHAAEFNYRVYADEQGAPFDSPHGNVIPAASNANPLDYLSAAYLPAPLLSLAHGPISTEDAWLADDATETVGNNVVAYVDAIAPQGLTNGDYTAETTSTATFDYAYDASQSEYSVNNRKAAIVNLFFMINYLHDDFYDHGFDEVAGNAQLNNYERGGVEGDPLLAEVQDNSGTNNANMSTPSDGGSPRMQMYLWDKPAQNGVDFGVTVTSTDIGLLDSGRTARFGPQTFEEVTGKLVILDDGTDVTNDGCEEAINTSALAGNIAIIDRGGCSFTSKALAAQNAGAIAVIVANNKDGDATIIMSGDDDRITIPSMSISQNDGIAVYAAMAEADVTISMFSEQSGRDFKASSWDNGIVAHEWGHYISNRLVGNSNGLINNQGRSMGEGWGDFHALLLLSEESDNTILGNDSYNGAYSATSYVAPFTSGIRRVPYSTDMMINPLTFSDIGISARVHDSGEIWATMLWESFVGLANDDRHSFNEAKDLMKDYLVAGYKMTPIAPTYTEARDAILAAAYANDVEDYKVILAAFAKRGMGLGAVSPSRYSTDHAGVVESDKVELSTFIVNNHNLNANYEGLTTGYCTNDNILDKGETGTVSFTVSNKGSESLSNIQGKVEVLSGHDVTFANEGVVSFDSIAVFGQSDSAPIEFTLNDAGVGEELVLKLTFPEINEAIEAGEYSLTTTVNIGFEESASKSDDMETLSTLNDFSENVMLGGELAKGTASMDGSFAALFPDYFGVDVGEQYLLIQNNAFASDVAYETRAFTVGFEGDFIIDWFHYFDFEVSEDEETGEVLAAWDGGVVEISVNGGEWADVTEMGGTFLGDGYTYELSDYNPGLPGRNSFTGFNVGYEAVSFGSALNGNEVRFRFRVASDSVVNNLGWIIDSINFSNVETNFLSSVVAGDALACDNRLPFVTASDDVTAQEGSAVTLSVSATDPNGDALTYAWEQTSGPTATLSGADTTELSFTAPSVSDTSTLTFNVTVDDGTDAVIKAVNVTVNKKPAPVVEKPKPKSGGGSTGLFSLLLLPLALLRRRNK</sequence>
<comment type="similarity">
    <text evidence="3">Belongs to the peptidase M36 family.</text>
</comment>
<accession>A0A7X0TTT7</accession>
<dbReference type="SUPFAM" id="SSF52025">
    <property type="entry name" value="PA domain"/>
    <property type="match status" value="1"/>
</dbReference>